<evidence type="ECO:0000256" key="1">
    <source>
        <dbReference type="ARBA" id="ARBA00007905"/>
    </source>
</evidence>
<protein>
    <submittedName>
        <fullName evidence="8">Aldo/keto reductase</fullName>
    </submittedName>
</protein>
<dbReference type="InterPro" id="IPR036812">
    <property type="entry name" value="NAD(P)_OxRdtase_dom_sf"/>
</dbReference>
<dbReference type="PROSITE" id="PS00798">
    <property type="entry name" value="ALDOKETO_REDUCTASE_1"/>
    <property type="match status" value="1"/>
</dbReference>
<organism evidence="8 9">
    <name type="scientific">Selenobaculum gibii</name>
    <dbReference type="NCBI Taxonomy" id="3054208"/>
    <lineage>
        <taxon>Bacteria</taxon>
        <taxon>Bacillati</taxon>
        <taxon>Bacillota</taxon>
        <taxon>Negativicutes</taxon>
        <taxon>Selenomonadales</taxon>
        <taxon>Selenomonadaceae</taxon>
        <taxon>Selenobaculum</taxon>
    </lineage>
</organism>
<gene>
    <name evidence="8" type="ORF">P3F81_11685</name>
</gene>
<dbReference type="InterPro" id="IPR023210">
    <property type="entry name" value="NADP_OxRdtase_dom"/>
</dbReference>
<evidence type="ECO:0000256" key="6">
    <source>
        <dbReference type="PIRSR" id="PIRSR000097-3"/>
    </source>
</evidence>
<keyword evidence="3" id="KW-0560">Oxidoreductase</keyword>
<dbReference type="PANTHER" id="PTHR43827:SF3">
    <property type="entry name" value="NADP-DEPENDENT OXIDOREDUCTASE DOMAIN-CONTAINING PROTEIN"/>
    <property type="match status" value="1"/>
</dbReference>
<keyword evidence="9" id="KW-1185">Reference proteome</keyword>
<dbReference type="SUPFAM" id="SSF51430">
    <property type="entry name" value="NAD(P)-linked oxidoreductase"/>
    <property type="match status" value="1"/>
</dbReference>
<dbReference type="PROSITE" id="PS00062">
    <property type="entry name" value="ALDOKETO_REDUCTASE_2"/>
    <property type="match status" value="1"/>
</dbReference>
<dbReference type="InterPro" id="IPR018170">
    <property type="entry name" value="Aldo/ket_reductase_CS"/>
</dbReference>
<dbReference type="FunFam" id="3.20.20.100:FF:000015">
    <property type="entry name" value="Oxidoreductase, aldo/keto reductase family"/>
    <property type="match status" value="1"/>
</dbReference>
<dbReference type="Gene3D" id="3.20.20.100">
    <property type="entry name" value="NADP-dependent oxidoreductase domain"/>
    <property type="match status" value="1"/>
</dbReference>
<dbReference type="RefSeq" id="WP_147669605.1">
    <property type="nucleotide sequence ID" value="NZ_CP120678.1"/>
</dbReference>
<dbReference type="AlphaFoldDB" id="A0A9Y2AJF0"/>
<feature type="domain" description="NADP-dependent oxidoreductase" evidence="7">
    <location>
        <begin position="19"/>
        <end position="267"/>
    </location>
</feature>
<dbReference type="GO" id="GO:0016616">
    <property type="term" value="F:oxidoreductase activity, acting on the CH-OH group of donors, NAD or NADP as acceptor"/>
    <property type="evidence" value="ECO:0007669"/>
    <property type="project" value="UniProtKB-ARBA"/>
</dbReference>
<dbReference type="EMBL" id="CP120678">
    <property type="protein sequence ID" value="WIW70530.1"/>
    <property type="molecule type" value="Genomic_DNA"/>
</dbReference>
<sequence>MKELAKCFKLSNGYEIPQVGFGTWQTPNGETATQAVKAALQCGYRHIDTAAIYGNEKSVGEGIRKSGVCREDLFVTSKVWNTERGYEKTLAAFDKTLADLGLEYLNLYLIHWPANEKQFENWQEINKDTWRAMETLYLEGKIKSIGVSNFLVHHLEPLLAAAKIEPMINQIEFHPGQMQLDTVEFCKRNQILVEAWSPLGTGRMLNNSTLMAIAEKYQKSVAQLCIRWCLQNEVLPLPKSVTPSRIKENTEVFDFVLSAEDMEIINDMKYCGGSGLNPDEVEF</sequence>
<evidence type="ECO:0000313" key="8">
    <source>
        <dbReference type="EMBL" id="WIW70530.1"/>
    </source>
</evidence>
<feature type="active site" description="Proton donor" evidence="4">
    <location>
        <position position="53"/>
    </location>
</feature>
<feature type="site" description="Lowers pKa of active site Tyr" evidence="6">
    <location>
        <position position="78"/>
    </location>
</feature>
<dbReference type="CDD" id="cd19071">
    <property type="entry name" value="AKR_AKR1-5-like"/>
    <property type="match status" value="1"/>
</dbReference>
<comment type="similarity">
    <text evidence="1">Belongs to the aldo/keto reductase family.</text>
</comment>
<evidence type="ECO:0000256" key="3">
    <source>
        <dbReference type="ARBA" id="ARBA00023002"/>
    </source>
</evidence>
<evidence type="ECO:0000259" key="7">
    <source>
        <dbReference type="Pfam" id="PF00248"/>
    </source>
</evidence>
<evidence type="ECO:0000313" key="9">
    <source>
        <dbReference type="Proteomes" id="UP001243623"/>
    </source>
</evidence>
<dbReference type="PANTHER" id="PTHR43827">
    <property type="entry name" value="2,5-DIKETO-D-GLUCONIC ACID REDUCTASE"/>
    <property type="match status" value="1"/>
</dbReference>
<feature type="binding site" evidence="5">
    <location>
        <position position="111"/>
    </location>
    <ligand>
        <name>substrate</name>
    </ligand>
</feature>
<keyword evidence="2" id="KW-0521">NADP</keyword>
<dbReference type="PIRSF" id="PIRSF000097">
    <property type="entry name" value="AKR"/>
    <property type="match status" value="1"/>
</dbReference>
<proteinExistence type="inferred from homology"/>
<name>A0A9Y2AJF0_9FIRM</name>
<evidence type="ECO:0000256" key="4">
    <source>
        <dbReference type="PIRSR" id="PIRSR000097-1"/>
    </source>
</evidence>
<dbReference type="PROSITE" id="PS00063">
    <property type="entry name" value="ALDOKETO_REDUCTASE_3"/>
    <property type="match status" value="1"/>
</dbReference>
<dbReference type="KEGG" id="sgbi:P3F81_11685"/>
<dbReference type="PRINTS" id="PR00069">
    <property type="entry name" value="ALDKETRDTASE"/>
</dbReference>
<evidence type="ECO:0000256" key="5">
    <source>
        <dbReference type="PIRSR" id="PIRSR000097-2"/>
    </source>
</evidence>
<dbReference type="InterPro" id="IPR020471">
    <property type="entry name" value="AKR"/>
</dbReference>
<evidence type="ECO:0000256" key="2">
    <source>
        <dbReference type="ARBA" id="ARBA00022857"/>
    </source>
</evidence>
<dbReference type="Pfam" id="PF00248">
    <property type="entry name" value="Aldo_ket_red"/>
    <property type="match status" value="1"/>
</dbReference>
<dbReference type="Proteomes" id="UP001243623">
    <property type="component" value="Chromosome"/>
</dbReference>
<accession>A0A9Y2AJF0</accession>
<reference evidence="8" key="1">
    <citation type="submission" date="2023-03" db="EMBL/GenBank/DDBJ databases">
        <title>Selenobaculum gbiensis gen. nov. sp. nov., a new bacterium isolated from the gut microbiota of IBD patient.</title>
        <authorList>
            <person name="Yeo S."/>
            <person name="Park H."/>
            <person name="Huh C.S."/>
        </authorList>
    </citation>
    <scope>NUCLEOTIDE SEQUENCE</scope>
    <source>
        <strain evidence="8">ICN-92133</strain>
    </source>
</reference>